<keyword evidence="10" id="KW-0968">Cytoplasmic vesicle</keyword>
<dbReference type="GO" id="GO:0030424">
    <property type="term" value="C:axon"/>
    <property type="evidence" value="ECO:0007669"/>
    <property type="project" value="TreeGrafter"/>
</dbReference>
<dbReference type="GO" id="GO:0031045">
    <property type="term" value="C:dense core granule"/>
    <property type="evidence" value="ECO:0007669"/>
    <property type="project" value="TreeGrafter"/>
</dbReference>
<evidence type="ECO:0000259" key="17">
    <source>
        <dbReference type="PROSITE" id="PS50004"/>
    </source>
</evidence>
<dbReference type="PANTHER" id="PTHR10024">
    <property type="entry name" value="SYNAPTOTAGMIN"/>
    <property type="match status" value="1"/>
</dbReference>
<dbReference type="GO" id="GO:0048306">
    <property type="term" value="F:calcium-dependent protein binding"/>
    <property type="evidence" value="ECO:0007669"/>
    <property type="project" value="Ensembl"/>
</dbReference>
<dbReference type="GO" id="GO:0005544">
    <property type="term" value="F:calcium-dependent phospholipid binding"/>
    <property type="evidence" value="ECO:0007669"/>
    <property type="project" value="TreeGrafter"/>
</dbReference>
<feature type="transmembrane region" description="Helical" evidence="16">
    <location>
        <begin position="32"/>
        <end position="59"/>
    </location>
</feature>
<dbReference type="STRING" id="9925.ENSCHIP00000014533"/>
<dbReference type="PRINTS" id="PR00399">
    <property type="entry name" value="SYNAPTOTAGMN"/>
</dbReference>
<evidence type="ECO:0000313" key="19">
    <source>
        <dbReference type="Proteomes" id="UP000291000"/>
    </source>
</evidence>
<feature type="region of interest" description="Disordered" evidence="15">
    <location>
        <begin position="1"/>
        <end position="23"/>
    </location>
</feature>
<dbReference type="FunFam" id="2.60.40.150:FF:000182">
    <property type="entry name" value="Synaptotagmin 8"/>
    <property type="match status" value="1"/>
</dbReference>
<evidence type="ECO:0000256" key="4">
    <source>
        <dbReference type="ARBA" id="ARBA00022475"/>
    </source>
</evidence>
<dbReference type="Ensembl" id="ENSCHIT00000022331.1">
    <property type="protein sequence ID" value="ENSCHIP00000014533.1"/>
    <property type="gene ID" value="ENSCHIG00000015551.1"/>
</dbReference>
<name>A0A452ERQ7_CAPHI</name>
<comment type="subcellular location">
    <subcellularLocation>
        <location evidence="2">Cell membrane</location>
        <topology evidence="2">Single-pass type III membrane protein</topology>
    </subcellularLocation>
    <subcellularLocation>
        <location evidence="1">Cytoplasmic vesicle</location>
        <location evidence="1">Secretory vesicle</location>
        <location evidence="1">Acrosome</location>
    </subcellularLocation>
</comment>
<dbReference type="GO" id="GO:0030672">
    <property type="term" value="C:synaptic vesicle membrane"/>
    <property type="evidence" value="ECO:0007669"/>
    <property type="project" value="TreeGrafter"/>
</dbReference>
<dbReference type="EMBL" id="LWLT01000026">
    <property type="status" value="NOT_ANNOTATED_CDS"/>
    <property type="molecule type" value="Genomic_DNA"/>
</dbReference>
<dbReference type="GO" id="GO:0005886">
    <property type="term" value="C:plasma membrane"/>
    <property type="evidence" value="ECO:0007669"/>
    <property type="project" value="UniProtKB-SubCell"/>
</dbReference>
<dbReference type="Proteomes" id="UP000291000">
    <property type="component" value="Chromosome 29"/>
</dbReference>
<dbReference type="AlphaFoldDB" id="A0A452ERQ7"/>
<dbReference type="Gene3D" id="2.60.40.150">
    <property type="entry name" value="C2 domain"/>
    <property type="match status" value="2"/>
</dbReference>
<evidence type="ECO:0000256" key="10">
    <source>
        <dbReference type="ARBA" id="ARBA00023329"/>
    </source>
</evidence>
<dbReference type="GO" id="GO:0001786">
    <property type="term" value="F:phosphatidylserine binding"/>
    <property type="evidence" value="ECO:0007669"/>
    <property type="project" value="TreeGrafter"/>
</dbReference>
<dbReference type="OMA" id="ECWYQLG"/>
<evidence type="ECO:0000256" key="2">
    <source>
        <dbReference type="ARBA" id="ARBA00004361"/>
    </source>
</evidence>
<dbReference type="PROSITE" id="PS50004">
    <property type="entry name" value="C2"/>
    <property type="match status" value="2"/>
</dbReference>
<evidence type="ECO:0000256" key="3">
    <source>
        <dbReference type="ARBA" id="ARBA00006996"/>
    </source>
</evidence>
<keyword evidence="19" id="KW-1185">Reference proteome</keyword>
<feature type="compositionally biased region" description="Low complexity" evidence="15">
    <location>
        <begin position="10"/>
        <end position="23"/>
    </location>
</feature>
<protein>
    <recommendedName>
        <fullName evidence="13">Synaptotagmin-8</fullName>
    </recommendedName>
    <alternativeName>
        <fullName evidence="14">Synaptotagmin VIII</fullName>
    </alternativeName>
</protein>
<keyword evidence="5 16" id="KW-0812">Transmembrane</keyword>
<dbReference type="GeneTree" id="ENSGT00940000160892"/>
<sequence length="431" mass="46429">MGHPPDTHSARTPAGTTAAPGLTPDLTTPIPWLRWALVAAAVVAGILLASCLLCTVRCCRRGRRRKRPRDKQAVVPGTAELTTTTHLVQPELGNVASGPGGAQQWGRLQLSLEYDSGSQEIRVGLKQAADLRPGAPDGTADPYARLSLSPDAGLVRETKVHRGTLCPVFEETCSFHVSQGWARGAGRGAGRLTPRPQEPPRTSLRVLLLDHRRLSQHRPLGALSLPLGSVDLQHVLELWRPLGPPAAAEPEQTEELCFSLRYVPGSGRLTVVVLEARGLSRALADPYVKIQLMLNRRKWKRRKTSARKGTATPYFNEGFTFLVPFGQIQSVDLVLAVWARGPQLRAEPVGKVLLGPRASGQPLQHWADMGGPSPSGTACSQPGRWTRPWPCSPACVCPCLASEGSPGPGPPRAHCPRARGNKRLPSTMCLS</sequence>
<dbReference type="InterPro" id="IPR035892">
    <property type="entry name" value="C2_domain_sf"/>
</dbReference>
<evidence type="ECO:0000256" key="13">
    <source>
        <dbReference type="ARBA" id="ARBA00067958"/>
    </source>
</evidence>
<dbReference type="Bgee" id="ENSCHIG00000015551">
    <property type="expression patterns" value="Expressed in liver and 3 other cell types or tissues"/>
</dbReference>
<dbReference type="GO" id="GO:0048488">
    <property type="term" value="P:synaptic vesicle endocytosis"/>
    <property type="evidence" value="ECO:0007669"/>
    <property type="project" value="TreeGrafter"/>
</dbReference>
<dbReference type="PANTHER" id="PTHR10024:SF249">
    <property type="entry name" value="SYNAPTOTAGMIN-8"/>
    <property type="match status" value="1"/>
</dbReference>
<dbReference type="InterPro" id="IPR000008">
    <property type="entry name" value="C2_dom"/>
</dbReference>
<feature type="domain" description="C2" evidence="17">
    <location>
        <begin position="252"/>
        <end position="367"/>
    </location>
</feature>
<evidence type="ECO:0000256" key="15">
    <source>
        <dbReference type="SAM" id="MobiDB-lite"/>
    </source>
</evidence>
<reference evidence="18" key="3">
    <citation type="submission" date="2025-09" db="UniProtKB">
        <authorList>
            <consortium name="Ensembl"/>
        </authorList>
    </citation>
    <scope>IDENTIFICATION</scope>
</reference>
<evidence type="ECO:0000256" key="14">
    <source>
        <dbReference type="ARBA" id="ARBA00077279"/>
    </source>
</evidence>
<dbReference type="GO" id="GO:0030276">
    <property type="term" value="F:clathrin binding"/>
    <property type="evidence" value="ECO:0007669"/>
    <property type="project" value="TreeGrafter"/>
</dbReference>
<reference evidence="18" key="2">
    <citation type="submission" date="2025-08" db="UniProtKB">
        <authorList>
            <consortium name="Ensembl"/>
        </authorList>
    </citation>
    <scope>IDENTIFICATION</scope>
</reference>
<evidence type="ECO:0000256" key="9">
    <source>
        <dbReference type="ARBA" id="ARBA00023136"/>
    </source>
</evidence>
<evidence type="ECO:0000313" key="18">
    <source>
        <dbReference type="Ensembl" id="ENSCHIP00000014533.1"/>
    </source>
</evidence>
<organism evidence="18 19">
    <name type="scientific">Capra hircus</name>
    <name type="common">Goat</name>
    <dbReference type="NCBI Taxonomy" id="9925"/>
    <lineage>
        <taxon>Eukaryota</taxon>
        <taxon>Metazoa</taxon>
        <taxon>Chordata</taxon>
        <taxon>Craniata</taxon>
        <taxon>Vertebrata</taxon>
        <taxon>Euteleostomi</taxon>
        <taxon>Mammalia</taxon>
        <taxon>Eutheria</taxon>
        <taxon>Laurasiatheria</taxon>
        <taxon>Artiodactyla</taxon>
        <taxon>Ruminantia</taxon>
        <taxon>Pecora</taxon>
        <taxon>Bovidae</taxon>
        <taxon>Caprinae</taxon>
        <taxon>Capra</taxon>
    </lineage>
</organism>
<evidence type="ECO:0000256" key="16">
    <source>
        <dbReference type="SAM" id="Phobius"/>
    </source>
</evidence>
<evidence type="ECO:0000256" key="11">
    <source>
        <dbReference type="ARBA" id="ARBA00056580"/>
    </source>
</evidence>
<dbReference type="Pfam" id="PF00168">
    <property type="entry name" value="C2"/>
    <property type="match status" value="2"/>
</dbReference>
<keyword evidence="8 16" id="KW-1133">Transmembrane helix</keyword>
<dbReference type="GO" id="GO:0000149">
    <property type="term" value="F:SNARE binding"/>
    <property type="evidence" value="ECO:0007669"/>
    <property type="project" value="TreeGrafter"/>
</dbReference>
<proteinExistence type="inferred from homology"/>
<dbReference type="GO" id="GO:0048791">
    <property type="term" value="P:calcium ion-regulated exocytosis of neurotransmitter"/>
    <property type="evidence" value="ECO:0007669"/>
    <property type="project" value="TreeGrafter"/>
</dbReference>
<evidence type="ECO:0000256" key="6">
    <source>
        <dbReference type="ARBA" id="ARBA00022737"/>
    </source>
</evidence>
<keyword evidence="9 16" id="KW-0472">Membrane</keyword>
<evidence type="ECO:0000256" key="8">
    <source>
        <dbReference type="ARBA" id="ARBA00022989"/>
    </source>
</evidence>
<dbReference type="SUPFAM" id="SSF49562">
    <property type="entry name" value="C2 domain (Calcium/lipid-binding domain, CaLB)"/>
    <property type="match status" value="2"/>
</dbReference>
<comment type="similarity">
    <text evidence="3">Belongs to the synaptotagmin family.</text>
</comment>
<evidence type="ECO:0000256" key="7">
    <source>
        <dbReference type="ARBA" id="ARBA00022968"/>
    </source>
</evidence>
<dbReference type="InterPro" id="IPR001565">
    <property type="entry name" value="Synaptotagmin"/>
</dbReference>
<accession>A0A452ERQ7</accession>
<gene>
    <name evidence="18" type="primary">SYT8</name>
</gene>
<feature type="domain" description="C2" evidence="17">
    <location>
        <begin position="104"/>
        <end position="240"/>
    </location>
</feature>
<dbReference type="GO" id="GO:0005509">
    <property type="term" value="F:calcium ion binding"/>
    <property type="evidence" value="ECO:0007669"/>
    <property type="project" value="TreeGrafter"/>
</dbReference>
<comment type="subunit">
    <text evidence="12">Homodimer or homooligomer. Homodimerization and homooligomerization do not depend on Ca(2+). Interacts with SYNCRIP isoform 2 C-terminus. Binds inositol 1,3,4,5-tetrakisphosphate (IP4). Binds to AP2 in a Ca(2+)-independent manner. Interacts with STX1A, STX1B and STX2; the interaction is Ca(2+)-dependent.</text>
</comment>
<evidence type="ECO:0000256" key="12">
    <source>
        <dbReference type="ARBA" id="ARBA00064719"/>
    </source>
</evidence>
<keyword evidence="6" id="KW-0677">Repeat</keyword>
<dbReference type="FunFam" id="2.60.40.150:FF:000176">
    <property type="entry name" value="Synaptotagmin 8"/>
    <property type="match status" value="1"/>
</dbReference>
<keyword evidence="4" id="KW-1003">Cell membrane</keyword>
<comment type="function">
    <text evidence="11">Involved in the trafficking and exocytosis of secretory vesicles in non-neuronal tissues. Mediates Ca(2+)-regulation of exocytosis acrosomal reaction in sperm. May mediate Ca(2+)-regulation of exocytosis in insulin secreted cells.</text>
</comment>
<dbReference type="GO" id="GO:0007340">
    <property type="term" value="P:acrosome reaction"/>
    <property type="evidence" value="ECO:0007669"/>
    <property type="project" value="Ensembl"/>
</dbReference>
<dbReference type="SMART" id="SM00239">
    <property type="entry name" value="C2"/>
    <property type="match status" value="2"/>
</dbReference>
<dbReference type="GO" id="GO:0001669">
    <property type="term" value="C:acrosomal vesicle"/>
    <property type="evidence" value="ECO:0007669"/>
    <property type="project" value="UniProtKB-SubCell"/>
</dbReference>
<evidence type="ECO:0000256" key="1">
    <source>
        <dbReference type="ARBA" id="ARBA00004218"/>
    </source>
</evidence>
<keyword evidence="7" id="KW-0735">Signal-anchor</keyword>
<evidence type="ECO:0000256" key="5">
    <source>
        <dbReference type="ARBA" id="ARBA00022692"/>
    </source>
</evidence>
<reference evidence="18 19" key="1">
    <citation type="submission" date="2016-04" db="EMBL/GenBank/DDBJ databases">
        <title>Polished mammalian reference genomes with single-molecule sequencing and chromosome conformation capture applied to the Capra hircus genome.</title>
        <authorList>
            <person name="Bickhart D.M."/>
            <person name="Koren S."/>
            <person name="Rosen B."/>
            <person name="Hastie A."/>
            <person name="Liachko I."/>
            <person name="Sullivan S.T."/>
            <person name="Burton J."/>
            <person name="Sayre B.L."/>
            <person name="Huson H.J."/>
            <person name="Lee J."/>
            <person name="Lam E."/>
            <person name="Kelley C.M."/>
            <person name="Hutchison J.L."/>
            <person name="Zhou Y."/>
            <person name="Sun J."/>
            <person name="Crisa A."/>
            <person name="Schwartz J.C."/>
            <person name="Hammond J.A."/>
            <person name="Schroeder S.G."/>
            <person name="Liu G.E."/>
            <person name="Dunham M."/>
            <person name="Shendure J."/>
            <person name="Sonstegard T.S."/>
            <person name="Phillippy A.M."/>
            <person name="Van Tassell C.P."/>
            <person name="Smith T.P."/>
        </authorList>
    </citation>
    <scope>NUCLEOTIDE SEQUENCE [LARGE SCALE GENOMIC DNA]</scope>
</reference>